<keyword evidence="2 7" id="KW-0489">Methyltransferase</keyword>
<dbReference type="PROSITE" id="PS00092">
    <property type="entry name" value="N6_MTASE"/>
    <property type="match status" value="1"/>
</dbReference>
<dbReference type="Pfam" id="PF01555">
    <property type="entry name" value="N6_N4_Mtase"/>
    <property type="match status" value="1"/>
</dbReference>
<dbReference type="GO" id="GO:0008168">
    <property type="term" value="F:methyltransferase activity"/>
    <property type="evidence" value="ECO:0007669"/>
    <property type="project" value="UniProtKB-KW"/>
</dbReference>
<evidence type="ECO:0000259" key="6">
    <source>
        <dbReference type="Pfam" id="PF01555"/>
    </source>
</evidence>
<evidence type="ECO:0000256" key="2">
    <source>
        <dbReference type="ARBA" id="ARBA00022603"/>
    </source>
</evidence>
<comment type="caution">
    <text evidence="7">The sequence shown here is derived from an EMBL/GenBank/DDBJ whole genome shotgun (WGS) entry which is preliminary data.</text>
</comment>
<accession>A0ABU0E4R1</accession>
<dbReference type="RefSeq" id="WP_307408967.1">
    <property type="nucleotide sequence ID" value="NZ_JAUSUR010000004.1"/>
</dbReference>
<dbReference type="InterPro" id="IPR002941">
    <property type="entry name" value="DNA_methylase_N4/N6"/>
</dbReference>
<dbReference type="InterPro" id="IPR029063">
    <property type="entry name" value="SAM-dependent_MTases_sf"/>
</dbReference>
<dbReference type="Gene3D" id="3.40.50.150">
    <property type="entry name" value="Vaccinia Virus protein VP39"/>
    <property type="match status" value="1"/>
</dbReference>
<proteinExistence type="inferred from homology"/>
<evidence type="ECO:0000313" key="8">
    <source>
        <dbReference type="Proteomes" id="UP001230220"/>
    </source>
</evidence>
<name>A0ABU0E4R1_9FIRM</name>
<sequence length="235" mass="26905">MIIKVKRNNIILGDAYEVIKEIPDQSIDLIVIDPPYEIASSSSGNGKISKSLQNLTNELNTAQITKGIDSRIFDEFMRIMKKPNIYVWCNKKQILQYLNYFVGIHKCAFDILVWIKTNPIPAYGPNYLNDKEFCLYFRKGVKLTTTYQSGKTYWITPLNIKDKKKYNHPTVKPIEIIETLISNASKEGDIIFDCFLGSGTTAVAAKKIGRDYIGVERDSKYFEVSVRRVNEVDNI</sequence>
<evidence type="ECO:0000256" key="4">
    <source>
        <dbReference type="ARBA" id="ARBA00022747"/>
    </source>
</evidence>
<dbReference type="InterPro" id="IPR002052">
    <property type="entry name" value="DNA_methylase_N6_adenine_CS"/>
</dbReference>
<dbReference type="EC" id="2.1.1.-" evidence="5"/>
<evidence type="ECO:0000256" key="1">
    <source>
        <dbReference type="ARBA" id="ARBA00006594"/>
    </source>
</evidence>
<protein>
    <recommendedName>
        <fullName evidence="5">Methyltransferase</fullName>
        <ecNumber evidence="5">2.1.1.-</ecNumber>
    </recommendedName>
</protein>
<gene>
    <name evidence="7" type="ORF">J2S15_002617</name>
</gene>
<dbReference type="EMBL" id="JAUSUR010000004">
    <property type="protein sequence ID" value="MDQ0361867.1"/>
    <property type="molecule type" value="Genomic_DNA"/>
</dbReference>
<evidence type="ECO:0000256" key="5">
    <source>
        <dbReference type="RuleBase" id="RU362026"/>
    </source>
</evidence>
<dbReference type="Proteomes" id="UP001230220">
    <property type="component" value="Unassembled WGS sequence"/>
</dbReference>
<dbReference type="PRINTS" id="PR00508">
    <property type="entry name" value="S21N4MTFRASE"/>
</dbReference>
<reference evidence="7 8" key="1">
    <citation type="submission" date="2023-07" db="EMBL/GenBank/DDBJ databases">
        <title>Genomic Encyclopedia of Type Strains, Phase IV (KMG-IV): sequencing the most valuable type-strain genomes for metagenomic binning, comparative biology and taxonomic classification.</title>
        <authorList>
            <person name="Goeker M."/>
        </authorList>
    </citation>
    <scope>NUCLEOTIDE SEQUENCE [LARGE SCALE GENOMIC DNA]</scope>
    <source>
        <strain evidence="7 8">DSM 16784</strain>
    </source>
</reference>
<keyword evidence="8" id="KW-1185">Reference proteome</keyword>
<dbReference type="PANTHER" id="PTHR13370:SF3">
    <property type="entry name" value="TRNA (GUANINE(10)-N2)-METHYLTRANSFERASE HOMOLOG"/>
    <property type="match status" value="1"/>
</dbReference>
<organism evidence="7 8">
    <name type="scientific">Breznakia pachnodae</name>
    <dbReference type="NCBI Taxonomy" id="265178"/>
    <lineage>
        <taxon>Bacteria</taxon>
        <taxon>Bacillati</taxon>
        <taxon>Bacillota</taxon>
        <taxon>Erysipelotrichia</taxon>
        <taxon>Erysipelotrichales</taxon>
        <taxon>Erysipelotrichaceae</taxon>
        <taxon>Breznakia</taxon>
    </lineage>
</organism>
<feature type="domain" description="DNA methylase N-4/N-6" evidence="6">
    <location>
        <begin position="27"/>
        <end position="225"/>
    </location>
</feature>
<dbReference type="SUPFAM" id="SSF53335">
    <property type="entry name" value="S-adenosyl-L-methionine-dependent methyltransferases"/>
    <property type="match status" value="1"/>
</dbReference>
<keyword evidence="4" id="KW-0680">Restriction system</keyword>
<dbReference type="PANTHER" id="PTHR13370">
    <property type="entry name" value="RNA METHYLASE-RELATED"/>
    <property type="match status" value="1"/>
</dbReference>
<keyword evidence="3" id="KW-0808">Transferase</keyword>
<dbReference type="GO" id="GO:0032259">
    <property type="term" value="P:methylation"/>
    <property type="evidence" value="ECO:0007669"/>
    <property type="project" value="UniProtKB-KW"/>
</dbReference>
<comment type="similarity">
    <text evidence="1 5">Belongs to the N(4)/N(6)-methyltransferase family.</text>
</comment>
<evidence type="ECO:0000313" key="7">
    <source>
        <dbReference type="EMBL" id="MDQ0361867.1"/>
    </source>
</evidence>
<dbReference type="InterPro" id="IPR001091">
    <property type="entry name" value="RM_Methyltransferase"/>
</dbReference>
<evidence type="ECO:0000256" key="3">
    <source>
        <dbReference type="ARBA" id="ARBA00022679"/>
    </source>
</evidence>